<accession>A0A9P3UT16</accession>
<name>A0A9P3UT16_LYOSH</name>
<reference evidence="1" key="1">
    <citation type="submission" date="2022-07" db="EMBL/GenBank/DDBJ databases">
        <title>The genome of Lyophyllum shimeji provides insight into the initial evolution of ectomycorrhizal fungal genome.</title>
        <authorList>
            <person name="Kobayashi Y."/>
            <person name="Shibata T."/>
            <person name="Hirakawa H."/>
            <person name="Shigenobu S."/>
            <person name="Nishiyama T."/>
            <person name="Yamada A."/>
            <person name="Hasebe M."/>
            <person name="Kawaguchi M."/>
        </authorList>
    </citation>
    <scope>NUCLEOTIDE SEQUENCE</scope>
    <source>
        <strain evidence="1">AT787</strain>
    </source>
</reference>
<protein>
    <submittedName>
        <fullName evidence="1">Uncharacterized protein</fullName>
    </submittedName>
</protein>
<gene>
    <name evidence="1" type="ORF">LshimejAT787_1402490</name>
</gene>
<sequence length="123" mass="13792">MCAGVPSWLSKRAPLKFTPVEAPSVESSDATMFIIIDIEEFLAFLCGPRPSVISSSSSQIWKRRHSHEAMPAAAEYKVFHRQRSPYDEKSRPIARLRILTGANYASESLTQSTRTPPFLMCSM</sequence>
<keyword evidence="2" id="KW-1185">Reference proteome</keyword>
<evidence type="ECO:0000313" key="1">
    <source>
        <dbReference type="EMBL" id="GLB43737.1"/>
    </source>
</evidence>
<dbReference type="Proteomes" id="UP001063166">
    <property type="component" value="Unassembled WGS sequence"/>
</dbReference>
<comment type="caution">
    <text evidence="1">The sequence shown here is derived from an EMBL/GenBank/DDBJ whole genome shotgun (WGS) entry which is preliminary data.</text>
</comment>
<dbReference type="AlphaFoldDB" id="A0A9P3UT16"/>
<organism evidence="1 2">
    <name type="scientific">Lyophyllum shimeji</name>
    <name type="common">Hon-shimeji</name>
    <name type="synonym">Tricholoma shimeji</name>
    <dbReference type="NCBI Taxonomy" id="47721"/>
    <lineage>
        <taxon>Eukaryota</taxon>
        <taxon>Fungi</taxon>
        <taxon>Dikarya</taxon>
        <taxon>Basidiomycota</taxon>
        <taxon>Agaricomycotina</taxon>
        <taxon>Agaricomycetes</taxon>
        <taxon>Agaricomycetidae</taxon>
        <taxon>Agaricales</taxon>
        <taxon>Tricholomatineae</taxon>
        <taxon>Lyophyllaceae</taxon>
        <taxon>Lyophyllum</taxon>
    </lineage>
</organism>
<dbReference type="EMBL" id="BRPK01000014">
    <property type="protein sequence ID" value="GLB43737.1"/>
    <property type="molecule type" value="Genomic_DNA"/>
</dbReference>
<evidence type="ECO:0000313" key="2">
    <source>
        <dbReference type="Proteomes" id="UP001063166"/>
    </source>
</evidence>
<proteinExistence type="predicted"/>